<evidence type="ECO:0000313" key="1">
    <source>
        <dbReference type="EMBL" id="KAI3719892.1"/>
    </source>
</evidence>
<protein>
    <submittedName>
        <fullName evidence="1">Uncharacterized protein</fullName>
    </submittedName>
</protein>
<evidence type="ECO:0000313" key="2">
    <source>
        <dbReference type="Proteomes" id="UP001055879"/>
    </source>
</evidence>
<reference evidence="2" key="1">
    <citation type="journal article" date="2022" name="Mol. Ecol. Resour.">
        <title>The genomes of chicory, endive, great burdock and yacon provide insights into Asteraceae palaeo-polyploidization history and plant inulin production.</title>
        <authorList>
            <person name="Fan W."/>
            <person name="Wang S."/>
            <person name="Wang H."/>
            <person name="Wang A."/>
            <person name="Jiang F."/>
            <person name="Liu H."/>
            <person name="Zhao H."/>
            <person name="Xu D."/>
            <person name="Zhang Y."/>
        </authorList>
    </citation>
    <scope>NUCLEOTIDE SEQUENCE [LARGE SCALE GENOMIC DNA]</scope>
    <source>
        <strain evidence="2">cv. Niubang</strain>
    </source>
</reference>
<gene>
    <name evidence="1" type="ORF">L6452_20798</name>
</gene>
<proteinExistence type="predicted"/>
<comment type="caution">
    <text evidence="1">The sequence shown here is derived from an EMBL/GenBank/DDBJ whole genome shotgun (WGS) entry which is preliminary data.</text>
</comment>
<reference evidence="1 2" key="2">
    <citation type="journal article" date="2022" name="Mol. Ecol. Resour.">
        <title>The genomes of chicory, endive, great burdock and yacon provide insights into Asteraceae paleo-polyploidization history and plant inulin production.</title>
        <authorList>
            <person name="Fan W."/>
            <person name="Wang S."/>
            <person name="Wang H."/>
            <person name="Wang A."/>
            <person name="Jiang F."/>
            <person name="Liu H."/>
            <person name="Zhao H."/>
            <person name="Xu D."/>
            <person name="Zhang Y."/>
        </authorList>
    </citation>
    <scope>NUCLEOTIDE SEQUENCE [LARGE SCALE GENOMIC DNA]</scope>
    <source>
        <strain evidence="2">cv. Niubang</strain>
    </source>
</reference>
<accession>A0ACB9BCX0</accession>
<dbReference type="EMBL" id="CM042052">
    <property type="protein sequence ID" value="KAI3719892.1"/>
    <property type="molecule type" value="Genomic_DNA"/>
</dbReference>
<sequence>MTNEDDEASIDECASDGDDDDIFIDNLMNTSSNPGCHSACIPEQVVDGILHWIILLDGEDSDGEHYL</sequence>
<keyword evidence="2" id="KW-1185">Reference proteome</keyword>
<organism evidence="1 2">
    <name type="scientific">Arctium lappa</name>
    <name type="common">Greater burdock</name>
    <name type="synonym">Lappa major</name>
    <dbReference type="NCBI Taxonomy" id="4217"/>
    <lineage>
        <taxon>Eukaryota</taxon>
        <taxon>Viridiplantae</taxon>
        <taxon>Streptophyta</taxon>
        <taxon>Embryophyta</taxon>
        <taxon>Tracheophyta</taxon>
        <taxon>Spermatophyta</taxon>
        <taxon>Magnoliopsida</taxon>
        <taxon>eudicotyledons</taxon>
        <taxon>Gunneridae</taxon>
        <taxon>Pentapetalae</taxon>
        <taxon>asterids</taxon>
        <taxon>campanulids</taxon>
        <taxon>Asterales</taxon>
        <taxon>Asteraceae</taxon>
        <taxon>Carduoideae</taxon>
        <taxon>Cardueae</taxon>
        <taxon>Arctiinae</taxon>
        <taxon>Arctium</taxon>
    </lineage>
</organism>
<dbReference type="Proteomes" id="UP001055879">
    <property type="component" value="Linkage Group LG06"/>
</dbReference>
<name>A0ACB9BCX0_ARCLA</name>